<dbReference type="GO" id="GO:0008408">
    <property type="term" value="F:3'-5' exonuclease activity"/>
    <property type="evidence" value="ECO:0007669"/>
    <property type="project" value="InterPro"/>
</dbReference>
<name>A0A5C5V9J3_9BACT</name>
<dbReference type="CDD" id="cd04485">
    <property type="entry name" value="DnaE_OBF"/>
    <property type="match status" value="1"/>
</dbReference>
<keyword evidence="2 9" id="KW-0808">Transferase</keyword>
<dbReference type="EC" id="2.7.7.7" evidence="9"/>
<keyword evidence="7 9" id="KW-0234">DNA repair</keyword>
<dbReference type="GO" id="GO:0003887">
    <property type="term" value="F:DNA-directed DNA polymerase activity"/>
    <property type="evidence" value="ECO:0007669"/>
    <property type="project" value="UniProtKB-UniRule"/>
</dbReference>
<dbReference type="RefSeq" id="WP_146561339.1">
    <property type="nucleotide sequence ID" value="NZ_SIHJ01000001.1"/>
</dbReference>
<dbReference type="SMART" id="SM00481">
    <property type="entry name" value="POLIIIAc"/>
    <property type="match status" value="1"/>
</dbReference>
<evidence type="ECO:0000256" key="6">
    <source>
        <dbReference type="ARBA" id="ARBA00022932"/>
    </source>
</evidence>
<dbReference type="EMBL" id="SIHJ01000001">
    <property type="protein sequence ID" value="TWT35286.1"/>
    <property type="molecule type" value="Genomic_DNA"/>
</dbReference>
<evidence type="ECO:0000256" key="1">
    <source>
        <dbReference type="ARBA" id="ARBA00022490"/>
    </source>
</evidence>
<dbReference type="AlphaFoldDB" id="A0A5C5V9J3"/>
<comment type="subcellular location">
    <subcellularLocation>
        <location evidence="9">Cytoplasm</location>
    </subcellularLocation>
</comment>
<comment type="catalytic activity">
    <reaction evidence="8 9">
        <text>DNA(n) + a 2'-deoxyribonucleoside 5'-triphosphate = DNA(n+1) + diphosphate</text>
        <dbReference type="Rhea" id="RHEA:22508"/>
        <dbReference type="Rhea" id="RHEA-COMP:17339"/>
        <dbReference type="Rhea" id="RHEA-COMP:17340"/>
        <dbReference type="ChEBI" id="CHEBI:33019"/>
        <dbReference type="ChEBI" id="CHEBI:61560"/>
        <dbReference type="ChEBI" id="CHEBI:173112"/>
        <dbReference type="EC" id="2.7.7.7"/>
    </reaction>
</comment>
<evidence type="ECO:0000256" key="4">
    <source>
        <dbReference type="ARBA" id="ARBA00022705"/>
    </source>
</evidence>
<dbReference type="GO" id="GO:0005737">
    <property type="term" value="C:cytoplasm"/>
    <property type="evidence" value="ECO:0007669"/>
    <property type="project" value="UniProtKB-SubCell"/>
</dbReference>
<evidence type="ECO:0000256" key="2">
    <source>
        <dbReference type="ARBA" id="ARBA00022679"/>
    </source>
</evidence>
<dbReference type="PANTHER" id="PTHR32294:SF4">
    <property type="entry name" value="ERROR-PRONE DNA POLYMERASE"/>
    <property type="match status" value="1"/>
</dbReference>
<dbReference type="HAMAP" id="MF_01902">
    <property type="entry name" value="DNApol_error_prone"/>
    <property type="match status" value="1"/>
</dbReference>
<dbReference type="Pfam" id="PF14579">
    <property type="entry name" value="HHH_6"/>
    <property type="match status" value="1"/>
</dbReference>
<dbReference type="Pfam" id="PF17657">
    <property type="entry name" value="DNA_pol3_finger"/>
    <property type="match status" value="1"/>
</dbReference>
<dbReference type="Proteomes" id="UP000316714">
    <property type="component" value="Unassembled WGS sequence"/>
</dbReference>
<keyword evidence="3 9" id="KW-0548">Nucleotidyltransferase</keyword>
<keyword evidence="1 9" id="KW-0963">Cytoplasm</keyword>
<dbReference type="Pfam" id="PF07733">
    <property type="entry name" value="DNA_pol3_alpha"/>
    <property type="match status" value="1"/>
</dbReference>
<dbReference type="SUPFAM" id="SSF89550">
    <property type="entry name" value="PHP domain-like"/>
    <property type="match status" value="2"/>
</dbReference>
<dbReference type="Gene3D" id="1.10.150.870">
    <property type="match status" value="1"/>
</dbReference>
<dbReference type="NCBIfam" id="NF004225">
    <property type="entry name" value="PRK05672.1"/>
    <property type="match status" value="1"/>
</dbReference>
<keyword evidence="6 9" id="KW-0239">DNA-directed DNA polymerase</keyword>
<evidence type="ECO:0000256" key="5">
    <source>
        <dbReference type="ARBA" id="ARBA00022763"/>
    </source>
</evidence>
<accession>A0A5C5V9J3</accession>
<evidence type="ECO:0000256" key="9">
    <source>
        <dbReference type="HAMAP-Rule" id="MF_01902"/>
    </source>
</evidence>
<sequence>MPDPPVLQKRVPLPAAEPVLSGAGPAYAELRCRSNFSFLEGASHADELVARAAELGYEALAVTDRNSLAGIVRAHAAAKKTSLKLVVGAEVTPIDGPTIVLWVTDRASYGRLCRLLTVGRRRAEKGGCELRLNDLYEHASGLQAGVALEQPASNLDWPLFRDAFGDRGCLLVDLQRGGDDRQRLAAFGELSRQAGVPLVASGNVYYHSSDRQSLHDVLTAIRHGVTVDAADGRELFSNAQRHLRPRLELESLFRDRPDALAKTLDITGRVRFSLDELRYEYPNELTPDGKSEREWLHELTWRGAQSRYPEGLPAKVEGMLRHELNLIDKLHYEAYFLTVWDVVRFARSQDILCQGRGSAANSAVCYCLGVTSVDPEHSDLLFERFISEERNEPPDIDIDIEHERREEVLQYVYGKYGRERAALAATVITYRVRSAIRDAGKALGLSNDRVDALAKQVDGWSHDPKLPDRFRQAGVDPASPLGERLLTVVDQLVGFPRHLSQHVGGMVMTRGPLCEMAPIENAAMPDRTIVQWDKDDIEELGMMKVDCLALGMLTAIRKAFDLVALHTGRRWTLATLPAEDPAVYEMICRADTMGVFQIESRAQMTMLPRLRPRKFYDLVIEVAIVRPGPIQGDMVHPYLKRRNGEEPEDYPNDAIRGVLQRTLGVPIFQEQAMKLAEVAAGFTPGEADQLRRAMASWRSGGKIDHYRQKLLDGMRANGLDEGFAERCYRQLQGFGEYGFPESHAASFALLVYASCWLKRHHPAAFCAALLNSQPMGFYAPSQLVRDARDHGVEVRAVDVNHSDWDCTLEPSAGALTLRLGMRLIGGLAESAAQRIVAQRRQGGYRTQQELRRRAGLDRKALSSLAAADALGSLRVDRQQAQWHALAQESNDQGRPLLADLDDDEPLIDSLPPPSPLQETLADYQSLGLSLRAHPLAFFREMLDTRQVLRAERLQTTRSGSRVAVAGLVLLRQRPGTAKGITFATLEDETGVANLIIRPHVWEQHYSVARRSNAWIASGELQHAEGVIHLIVKRIEALPRQKSGGSAPGFEFVSRDFH</sequence>
<comment type="function">
    <text evidence="9">DNA polymerase involved in damage-induced mutagenesis and translesion synthesis (TLS). It is not the major replicative DNA polymerase.</text>
</comment>
<keyword evidence="4 9" id="KW-0235">DNA replication</keyword>
<dbReference type="InterPro" id="IPR004013">
    <property type="entry name" value="PHP_dom"/>
</dbReference>
<evidence type="ECO:0000256" key="8">
    <source>
        <dbReference type="ARBA" id="ARBA00049244"/>
    </source>
</evidence>
<dbReference type="PANTHER" id="PTHR32294">
    <property type="entry name" value="DNA POLYMERASE III SUBUNIT ALPHA"/>
    <property type="match status" value="1"/>
</dbReference>
<reference evidence="11 12" key="1">
    <citation type="submission" date="2019-02" db="EMBL/GenBank/DDBJ databases">
        <title>Deep-cultivation of Planctomycetes and their phenomic and genomic characterization uncovers novel biology.</title>
        <authorList>
            <person name="Wiegand S."/>
            <person name="Jogler M."/>
            <person name="Boedeker C."/>
            <person name="Pinto D."/>
            <person name="Vollmers J."/>
            <person name="Rivas-Marin E."/>
            <person name="Kohn T."/>
            <person name="Peeters S.H."/>
            <person name="Heuer A."/>
            <person name="Rast P."/>
            <person name="Oberbeckmann S."/>
            <person name="Bunk B."/>
            <person name="Jeske O."/>
            <person name="Meyerdierks A."/>
            <person name="Storesund J.E."/>
            <person name="Kallscheuer N."/>
            <person name="Luecker S."/>
            <person name="Lage O.M."/>
            <person name="Pohl T."/>
            <person name="Merkel B.J."/>
            <person name="Hornburger P."/>
            <person name="Mueller R.-W."/>
            <person name="Bruemmer F."/>
            <person name="Labrenz M."/>
            <person name="Spormann A.M."/>
            <person name="Op Den Camp H."/>
            <person name="Overmann J."/>
            <person name="Amann R."/>
            <person name="Jetten M.S.M."/>
            <person name="Mascher T."/>
            <person name="Medema M.H."/>
            <person name="Devos D.P."/>
            <person name="Kaster A.-K."/>
            <person name="Ovreas L."/>
            <person name="Rohde M."/>
            <person name="Galperin M.Y."/>
            <person name="Jogler C."/>
        </authorList>
    </citation>
    <scope>NUCLEOTIDE SEQUENCE [LARGE SCALE GENOMIC DNA]</scope>
    <source>
        <strain evidence="11 12">KOR34</strain>
    </source>
</reference>
<dbReference type="InterPro" id="IPR003141">
    <property type="entry name" value="Pol/His_phosphatase_N"/>
</dbReference>
<dbReference type="GO" id="GO:0006260">
    <property type="term" value="P:DNA replication"/>
    <property type="evidence" value="ECO:0007669"/>
    <property type="project" value="UniProtKB-KW"/>
</dbReference>
<gene>
    <name evidence="9 11" type="primary">dnaE2</name>
    <name evidence="11" type="ORF">KOR34_01740</name>
</gene>
<dbReference type="InterPro" id="IPR023073">
    <property type="entry name" value="DnaE2"/>
</dbReference>
<evidence type="ECO:0000313" key="11">
    <source>
        <dbReference type="EMBL" id="TWT35286.1"/>
    </source>
</evidence>
<dbReference type="InterPro" id="IPR004805">
    <property type="entry name" value="DnaE2/DnaE/PolC"/>
</dbReference>
<comment type="caution">
    <text evidence="11">The sequence shown here is derived from an EMBL/GenBank/DDBJ whole genome shotgun (WGS) entry which is preliminary data.</text>
</comment>
<dbReference type="CDD" id="cd07434">
    <property type="entry name" value="PHP_PolIIIA_DnaE2"/>
    <property type="match status" value="1"/>
</dbReference>
<dbReference type="Pfam" id="PF02811">
    <property type="entry name" value="PHP"/>
    <property type="match status" value="1"/>
</dbReference>
<evidence type="ECO:0000256" key="7">
    <source>
        <dbReference type="ARBA" id="ARBA00023204"/>
    </source>
</evidence>
<feature type="domain" description="Polymerase/histidinol phosphatase N-terminal" evidence="10">
    <location>
        <begin position="28"/>
        <end position="95"/>
    </location>
</feature>
<dbReference type="InterPro" id="IPR029460">
    <property type="entry name" value="DNAPol_HHH"/>
</dbReference>
<dbReference type="InterPro" id="IPR016195">
    <property type="entry name" value="Pol/histidinol_Pase-like"/>
</dbReference>
<dbReference type="Gene3D" id="3.20.20.140">
    <property type="entry name" value="Metal-dependent hydrolases"/>
    <property type="match status" value="1"/>
</dbReference>
<dbReference type="InterPro" id="IPR011708">
    <property type="entry name" value="DNA_pol3_alpha_NTPase_dom"/>
</dbReference>
<dbReference type="GO" id="GO:0006281">
    <property type="term" value="P:DNA repair"/>
    <property type="evidence" value="ECO:0007669"/>
    <property type="project" value="UniProtKB-UniRule"/>
</dbReference>
<protein>
    <recommendedName>
        <fullName evidence="9">Error-prone DNA polymerase</fullName>
        <ecNumber evidence="9">2.7.7.7</ecNumber>
    </recommendedName>
</protein>
<dbReference type="OrthoDB" id="9803237at2"/>
<evidence type="ECO:0000256" key="3">
    <source>
        <dbReference type="ARBA" id="ARBA00022695"/>
    </source>
</evidence>
<dbReference type="NCBIfam" id="TIGR00594">
    <property type="entry name" value="polc"/>
    <property type="match status" value="1"/>
</dbReference>
<comment type="similarity">
    <text evidence="9">Belongs to the DNA polymerase type-C family. DnaE2 subfamily.</text>
</comment>
<keyword evidence="5 9" id="KW-0227">DNA damage</keyword>
<evidence type="ECO:0000313" key="12">
    <source>
        <dbReference type="Proteomes" id="UP000316714"/>
    </source>
</evidence>
<dbReference type="InterPro" id="IPR040982">
    <property type="entry name" value="DNA_pol3_finger"/>
</dbReference>
<keyword evidence="12" id="KW-1185">Reference proteome</keyword>
<organism evidence="11 12">
    <name type="scientific">Posidoniimonas corsicana</name>
    <dbReference type="NCBI Taxonomy" id="1938618"/>
    <lineage>
        <taxon>Bacteria</taxon>
        <taxon>Pseudomonadati</taxon>
        <taxon>Planctomycetota</taxon>
        <taxon>Planctomycetia</taxon>
        <taxon>Pirellulales</taxon>
        <taxon>Lacipirellulaceae</taxon>
        <taxon>Posidoniimonas</taxon>
    </lineage>
</organism>
<evidence type="ECO:0000259" key="10">
    <source>
        <dbReference type="SMART" id="SM00481"/>
    </source>
</evidence>
<proteinExistence type="inferred from homology"/>